<dbReference type="PANTHER" id="PTHR47657">
    <property type="entry name" value="STEROL REGULATORY ELEMENT-BINDING PROTEIN ECM22"/>
    <property type="match status" value="1"/>
</dbReference>
<evidence type="ECO:0000313" key="4">
    <source>
        <dbReference type="Proteomes" id="UP000293360"/>
    </source>
</evidence>
<accession>A0A4Q4T0J5</accession>
<evidence type="ECO:0000256" key="2">
    <source>
        <dbReference type="SAM" id="SignalP"/>
    </source>
</evidence>
<dbReference type="GO" id="GO:0000981">
    <property type="term" value="F:DNA-binding transcription factor activity, RNA polymerase II-specific"/>
    <property type="evidence" value="ECO:0007669"/>
    <property type="project" value="TreeGrafter"/>
</dbReference>
<sequence>MHADYVLHALLAISALHLAHLRPRARHSYWTMGVQLYQTALGKAKLAMEHISEENCTELYLFSTLTCFFSLAKNGDVAARSGQGEDVDEEETDLLSWVFLFRGTKALLMQPCETTLKSGALGPMFERGEDRARMLQAYSAADAASVTDELRETVRSHVPDAVECEVYGDAVQHLQRSFHAVYSRPLKSIETTDVFVWLFRVSDEYIDRLKAREPPALAIFICFSVLVQQLRGIWWAQGWGEWIARRLRYRLRDQESSLADKLMEQLMKFG</sequence>
<reference evidence="3 4" key="1">
    <citation type="submission" date="2018-06" db="EMBL/GenBank/DDBJ databases">
        <title>Complete Genomes of Monosporascus.</title>
        <authorList>
            <person name="Robinson A.J."/>
            <person name="Natvig D.O."/>
        </authorList>
    </citation>
    <scope>NUCLEOTIDE SEQUENCE [LARGE SCALE GENOMIC DNA]</scope>
    <source>
        <strain evidence="3 4">CBS 110550</strain>
    </source>
</reference>
<name>A0A4Q4T0J5_9PEZI</name>
<evidence type="ECO:0000256" key="1">
    <source>
        <dbReference type="ARBA" id="ARBA00023242"/>
    </source>
</evidence>
<feature type="signal peptide" evidence="2">
    <location>
        <begin position="1"/>
        <end position="19"/>
    </location>
</feature>
<dbReference type="AlphaFoldDB" id="A0A4Q4T0J5"/>
<dbReference type="Pfam" id="PF11951">
    <property type="entry name" value="Fungal_trans_2"/>
    <property type="match status" value="1"/>
</dbReference>
<evidence type="ECO:0000313" key="3">
    <source>
        <dbReference type="EMBL" id="RYO92497.1"/>
    </source>
</evidence>
<dbReference type="InterPro" id="IPR021858">
    <property type="entry name" value="Fun_TF"/>
</dbReference>
<dbReference type="OrthoDB" id="3546279at2759"/>
<gene>
    <name evidence="3" type="ORF">DL764_008128</name>
</gene>
<dbReference type="PANTHER" id="PTHR47657:SF7">
    <property type="entry name" value="STEROL REGULATORY ELEMENT-BINDING PROTEIN ECM22"/>
    <property type="match status" value="1"/>
</dbReference>
<dbReference type="Proteomes" id="UP000293360">
    <property type="component" value="Unassembled WGS sequence"/>
</dbReference>
<evidence type="ECO:0008006" key="5">
    <source>
        <dbReference type="Google" id="ProtNLM"/>
    </source>
</evidence>
<comment type="caution">
    <text evidence="3">The sequence shown here is derived from an EMBL/GenBank/DDBJ whole genome shotgun (WGS) entry which is preliminary data.</text>
</comment>
<proteinExistence type="predicted"/>
<keyword evidence="2" id="KW-0732">Signal</keyword>
<organism evidence="3 4">
    <name type="scientific">Monosporascus ibericus</name>
    <dbReference type="NCBI Taxonomy" id="155417"/>
    <lineage>
        <taxon>Eukaryota</taxon>
        <taxon>Fungi</taxon>
        <taxon>Dikarya</taxon>
        <taxon>Ascomycota</taxon>
        <taxon>Pezizomycotina</taxon>
        <taxon>Sordariomycetes</taxon>
        <taxon>Xylariomycetidae</taxon>
        <taxon>Xylariales</taxon>
        <taxon>Xylariales incertae sedis</taxon>
        <taxon>Monosporascus</taxon>
    </lineage>
</organism>
<dbReference type="STRING" id="155417.A0A4Q4T0J5"/>
<feature type="chain" id="PRO_5020983896" description="Transcription factor domain-containing protein" evidence="2">
    <location>
        <begin position="20"/>
        <end position="270"/>
    </location>
</feature>
<keyword evidence="1" id="KW-0539">Nucleus</keyword>
<protein>
    <recommendedName>
        <fullName evidence="5">Transcription factor domain-containing protein</fullName>
    </recommendedName>
</protein>
<dbReference type="EMBL" id="QJNU01000606">
    <property type="protein sequence ID" value="RYO92497.1"/>
    <property type="molecule type" value="Genomic_DNA"/>
</dbReference>
<keyword evidence="4" id="KW-1185">Reference proteome</keyword>
<dbReference type="InterPro" id="IPR052400">
    <property type="entry name" value="Zn2-C6_fungal_TF"/>
</dbReference>